<reference evidence="1" key="1">
    <citation type="journal article" date="2009" name="Mol. Ecol.">
        <title>Nuclear sequences reveal mid-range isolation of an imperilled deep-water coral population.</title>
        <authorList>
            <person name="Eytan R.I."/>
            <person name="Hayes M."/>
            <person name="Arbour-Reily P."/>
            <person name="Miller M."/>
            <person name="Hellberg M.E."/>
        </authorList>
    </citation>
    <scope>NUCLEOTIDE SEQUENCE</scope>
    <source>
        <strain evidence="1">PAN1-1.a1</strain>
    </source>
</reference>
<dbReference type="AlphaFoldDB" id="C5IV55"/>
<feature type="non-terminal residue" evidence="1">
    <location>
        <position position="1"/>
    </location>
</feature>
<evidence type="ECO:0000313" key="1">
    <source>
        <dbReference type="EMBL" id="ACR58382.1"/>
    </source>
</evidence>
<accession>C5IV55</accession>
<dbReference type="EMBL" id="FJ966523">
    <property type="protein sequence ID" value="ACR58382.1"/>
    <property type="molecule type" value="Genomic_DNA"/>
</dbReference>
<sequence length="91" mass="10674">CTTWDERSNSRIPVFLLWPICPQPRTKTRMEETTHSAPTYTVHGRTVPLDGGVPAAWLVYLWHLVRVHHDMAVWQFLLSSLPQRKVKRQKN</sequence>
<organism evidence="1">
    <name type="scientific">Oculina diffusa</name>
    <dbReference type="NCBI Taxonomy" id="214986"/>
    <lineage>
        <taxon>Eukaryota</taxon>
        <taxon>Metazoa</taxon>
        <taxon>Cnidaria</taxon>
        <taxon>Anthozoa</taxon>
        <taxon>Hexacorallia</taxon>
        <taxon>Scleractinia</taxon>
        <taxon>Faviina</taxon>
        <taxon>Oculinidae</taxon>
        <taxon>Oculina</taxon>
    </lineage>
</organism>
<proteinExistence type="predicted"/>
<name>C5IV55_9CNID</name>
<protein>
    <submittedName>
        <fullName evidence="1">Fatty acid elongase</fullName>
    </submittedName>
</protein>